<reference evidence="1 2" key="1">
    <citation type="journal article" date="2011" name="J. Bacteriol.">
        <title>Complete genome sequence of the obligate piezophilic hyperthermophilic archaeon Pyrococcus yayanosii CH1.</title>
        <authorList>
            <person name="Jun X."/>
            <person name="Lupeng L."/>
            <person name="Minjuan X."/>
            <person name="Oger P."/>
            <person name="Fengping W."/>
            <person name="Jebbar M."/>
            <person name="Xiang X."/>
        </authorList>
    </citation>
    <scope>NUCLEOTIDE SEQUENCE [LARGE SCALE GENOMIC DNA]</scope>
    <source>
        <strain evidence="2">CH1 / JCM 16557</strain>
    </source>
</reference>
<dbReference type="InterPro" id="IPR005358">
    <property type="entry name" value="Puta_zinc/iron-chelating_dom"/>
</dbReference>
<accession>F8AG87</accession>
<evidence type="ECO:0008006" key="3">
    <source>
        <dbReference type="Google" id="ProtNLM"/>
    </source>
</evidence>
<dbReference type="STRING" id="529709.PYCH_02240"/>
<keyword evidence="2" id="KW-1185">Reference proteome</keyword>
<dbReference type="EMBL" id="CP002779">
    <property type="protein sequence ID" value="AEH23923.1"/>
    <property type="molecule type" value="Genomic_DNA"/>
</dbReference>
<dbReference type="Pfam" id="PF03692">
    <property type="entry name" value="CxxCxxCC"/>
    <property type="match status" value="1"/>
</dbReference>
<evidence type="ECO:0000313" key="1">
    <source>
        <dbReference type="EMBL" id="AEH23923.1"/>
    </source>
</evidence>
<name>F8AG87_PYRYC</name>
<sequence length="173" mass="20441">MMERELVAIIHLNPLNLEVVWKDFKFKCVENCAKCCRELDIPLREGDIERIKALGYEEDYFVDFTKMFYRGSRFLGYSLKKRPFDGTCVFLDENGKCKIYEHRPIACKLYPFILVKHGNFLEVYVKKDPLCPGINHPEGRPIDWSFVREYFGEVLQAYEVGMPEGIEVDRRVR</sequence>
<dbReference type="HOGENOM" id="CLU_126379_0_0_2"/>
<organism evidence="1 2">
    <name type="scientific">Pyrococcus yayanosii (strain CH1 / JCM 16557)</name>
    <dbReference type="NCBI Taxonomy" id="529709"/>
    <lineage>
        <taxon>Archaea</taxon>
        <taxon>Methanobacteriati</taxon>
        <taxon>Methanobacteriota</taxon>
        <taxon>Thermococci</taxon>
        <taxon>Thermococcales</taxon>
        <taxon>Thermococcaceae</taxon>
        <taxon>Pyrococcus</taxon>
    </lineage>
</organism>
<protein>
    <recommendedName>
        <fullName evidence="3">Fe-S-cluster oxidoreductase</fullName>
    </recommendedName>
</protein>
<proteinExistence type="predicted"/>
<dbReference type="PANTHER" id="PTHR35866">
    <property type="entry name" value="PUTATIVE-RELATED"/>
    <property type="match status" value="1"/>
</dbReference>
<dbReference type="AlphaFoldDB" id="F8AG87"/>
<dbReference type="KEGG" id="pya:PYCH_02240"/>
<dbReference type="PANTHER" id="PTHR35866:SF2">
    <property type="entry name" value="YKGJ FAMILY CYSTEINE CLUSTER PROTEIN"/>
    <property type="match status" value="1"/>
</dbReference>
<dbReference type="eggNOG" id="arCOG02579">
    <property type="taxonomic scope" value="Archaea"/>
</dbReference>
<evidence type="ECO:0000313" key="2">
    <source>
        <dbReference type="Proteomes" id="UP000008386"/>
    </source>
</evidence>
<gene>
    <name evidence="1" type="ordered locus">PYCH_02240</name>
</gene>
<dbReference type="Proteomes" id="UP000008386">
    <property type="component" value="Chromosome"/>
</dbReference>